<organism evidence="4 5">
    <name type="scientific">Moritella marina ATCC 15381</name>
    <dbReference type="NCBI Taxonomy" id="1202962"/>
    <lineage>
        <taxon>Bacteria</taxon>
        <taxon>Pseudomonadati</taxon>
        <taxon>Pseudomonadota</taxon>
        <taxon>Gammaproteobacteria</taxon>
        <taxon>Alteromonadales</taxon>
        <taxon>Moritellaceae</taxon>
        <taxon>Moritella</taxon>
    </lineage>
</organism>
<evidence type="ECO:0000313" key="5">
    <source>
        <dbReference type="Proteomes" id="UP000327424"/>
    </source>
</evidence>
<name>A0A5J6WGU5_MORMI</name>
<dbReference type="OrthoDB" id="5767802at2"/>
<keyword evidence="2" id="KW-0285">Flavoprotein</keyword>
<protein>
    <submittedName>
        <fullName evidence="4">NAD(P)H-dependent oxidoreductase</fullName>
    </submittedName>
</protein>
<dbReference type="GO" id="GO:0005829">
    <property type="term" value="C:cytosol"/>
    <property type="evidence" value="ECO:0007669"/>
    <property type="project" value="TreeGrafter"/>
</dbReference>
<keyword evidence="2" id="KW-0288">FMN</keyword>
<dbReference type="InterPro" id="IPR050712">
    <property type="entry name" value="NAD(P)H-dep_reductase"/>
</dbReference>
<keyword evidence="5" id="KW-1185">Reference proteome</keyword>
<dbReference type="RefSeq" id="WP_019439896.1">
    <property type="nucleotide sequence ID" value="NZ_ALOE01000004.1"/>
</dbReference>
<accession>A0A5J6WGU5</accession>
<feature type="domain" description="NADPH-dependent FMN reductase-like" evidence="3">
    <location>
        <begin position="1"/>
        <end position="131"/>
    </location>
</feature>
<dbReference type="PANTHER" id="PTHR30543:SF21">
    <property type="entry name" value="NAD(P)H-DEPENDENT FMN REDUCTASE LOT6"/>
    <property type="match status" value="1"/>
</dbReference>
<dbReference type="GO" id="GO:0016491">
    <property type="term" value="F:oxidoreductase activity"/>
    <property type="evidence" value="ECO:0007669"/>
    <property type="project" value="InterPro"/>
</dbReference>
<comment type="cofactor">
    <cofactor evidence="1">
        <name>FMN</name>
        <dbReference type="ChEBI" id="CHEBI:58210"/>
    </cofactor>
</comment>
<dbReference type="InterPro" id="IPR029039">
    <property type="entry name" value="Flavoprotein-like_sf"/>
</dbReference>
<dbReference type="SUPFAM" id="SSF52218">
    <property type="entry name" value="Flavoproteins"/>
    <property type="match status" value="1"/>
</dbReference>
<dbReference type="EMBL" id="CP044399">
    <property type="protein sequence ID" value="QFI37276.1"/>
    <property type="molecule type" value="Genomic_DNA"/>
</dbReference>
<proteinExistence type="predicted"/>
<dbReference type="PANTHER" id="PTHR30543">
    <property type="entry name" value="CHROMATE REDUCTASE"/>
    <property type="match status" value="1"/>
</dbReference>
<evidence type="ECO:0000313" key="4">
    <source>
        <dbReference type="EMBL" id="QFI37276.1"/>
    </source>
</evidence>
<gene>
    <name evidence="4" type="ORF">FR932_05255</name>
</gene>
<evidence type="ECO:0000259" key="3">
    <source>
        <dbReference type="Pfam" id="PF03358"/>
    </source>
</evidence>
<dbReference type="AlphaFoldDB" id="A0A5J6WGU5"/>
<dbReference type="InterPro" id="IPR005025">
    <property type="entry name" value="FMN_Rdtase-like_dom"/>
</dbReference>
<dbReference type="Gene3D" id="3.40.50.360">
    <property type="match status" value="1"/>
</dbReference>
<evidence type="ECO:0000256" key="2">
    <source>
        <dbReference type="ARBA" id="ARBA00022643"/>
    </source>
</evidence>
<dbReference type="Proteomes" id="UP000327424">
    <property type="component" value="Chromosome"/>
</dbReference>
<dbReference type="Pfam" id="PF03358">
    <property type="entry name" value="FMN_red"/>
    <property type="match status" value="1"/>
</dbReference>
<dbReference type="GO" id="GO:0010181">
    <property type="term" value="F:FMN binding"/>
    <property type="evidence" value="ECO:0007669"/>
    <property type="project" value="TreeGrafter"/>
</dbReference>
<sequence>MKVLALAASNSRQSINKQLVSYAGEVLTSKIIANAEVEVIDINDFEMALYSIDRETESGIPQQAQAFYDKISSVDAIIISYAEHNGSYTAAFKNLFDWTSRIDPKVYQGKKMLMLATSPGPGGAGSVLAAATGSAPYFAGEVTASLSVGSFYDNFDMETGQLRNEEIQKQLEDALATLK</sequence>
<reference evidence="4 5" key="1">
    <citation type="submission" date="2019-09" db="EMBL/GenBank/DDBJ databases">
        <title>Hybrid Assembly of the complete Genome of the Deep-Sea Bacterium Moritella marina from long Nanopore and Illumina reads.</title>
        <authorList>
            <person name="Magin S."/>
            <person name="Georgoulis A."/>
            <person name="Papadimitriou K."/>
            <person name="Iliakis G."/>
            <person name="Vorgias C.E."/>
        </authorList>
    </citation>
    <scope>NUCLEOTIDE SEQUENCE [LARGE SCALE GENOMIC DNA]</scope>
    <source>
        <strain evidence="4 5">MP-1</strain>
    </source>
</reference>
<evidence type="ECO:0000256" key="1">
    <source>
        <dbReference type="ARBA" id="ARBA00001917"/>
    </source>
</evidence>
<dbReference type="KEGG" id="mmaa:FR932_05255"/>